<dbReference type="FunFam" id="1.10.630.10:FF:000018">
    <property type="entry name" value="Cytochrome P450 monooxygenase"/>
    <property type="match status" value="1"/>
</dbReference>
<evidence type="ECO:0000256" key="6">
    <source>
        <dbReference type="ARBA" id="ARBA00023033"/>
    </source>
</evidence>
<dbReference type="PRINTS" id="PR00359">
    <property type="entry name" value="BP450"/>
</dbReference>
<feature type="compositionally biased region" description="Polar residues" evidence="8">
    <location>
        <begin position="394"/>
        <end position="404"/>
    </location>
</feature>
<comment type="similarity">
    <text evidence="1 7">Belongs to the cytochrome P450 family.</text>
</comment>
<dbReference type="PANTHER" id="PTHR46696:SF1">
    <property type="entry name" value="CYTOCHROME P450 YJIB-RELATED"/>
    <property type="match status" value="1"/>
</dbReference>
<dbReference type="PRINTS" id="PR00385">
    <property type="entry name" value="P450"/>
</dbReference>
<dbReference type="Proteomes" id="UP000301309">
    <property type="component" value="Unassembled WGS sequence"/>
</dbReference>
<dbReference type="GO" id="GO:0005506">
    <property type="term" value="F:iron ion binding"/>
    <property type="evidence" value="ECO:0007669"/>
    <property type="project" value="InterPro"/>
</dbReference>
<evidence type="ECO:0000256" key="8">
    <source>
        <dbReference type="SAM" id="MobiDB-lite"/>
    </source>
</evidence>
<keyword evidence="2 7" id="KW-0349">Heme</keyword>
<name>A0A4D4KY41_STRVO</name>
<sequence length="433" mass="47730">MNAPMPAAHDDLRDLQDLPSYPKERDDYINPARALLTGPPISPLRFAGGSVGWLVTGYHEAREVLRDPRFSAERWRGDDAMRPVPESVRRDRSSGAGSFLAMDAPEHGHYRGQLTRYFTVRRMRELEARIEDIVADQLDALEAAGKPADLVRHFALPIPSLVICEMLGVPYEERELFQSVAARLLRQDRTDEEFVAGKTELDTFLRTLVEAKRKDPRDDLISLLTAVDELNDEEIGGIAGLLLIAGHETTTNMLSLGTFALLRDPGQLERLRADESLLPQAVEELLRYLSIVNAFPVRIALEDVVVGGVTITAGQSVAVSVPAANRDPALVDDPDTLDVGRPRSSHLAFGYGIHQCLGQHLARIELVAGYRGLLRRFPGLRLAVPRRRSGCAATWSSTEPTNCPSPGDGAGPDRARPPHGRNRHMGSTHAEFM</sequence>
<gene>
    <name evidence="9" type="ORF">SVIO_013160</name>
</gene>
<accession>A0A4D4KY41</accession>
<keyword evidence="3 7" id="KW-0479">Metal-binding</keyword>
<dbReference type="EMBL" id="BJHW01000001">
    <property type="protein sequence ID" value="GDY50693.1"/>
    <property type="molecule type" value="Genomic_DNA"/>
</dbReference>
<dbReference type="AlphaFoldDB" id="A0A4D4KY41"/>
<dbReference type="InterPro" id="IPR001128">
    <property type="entry name" value="Cyt_P450"/>
</dbReference>
<dbReference type="GO" id="GO:0016705">
    <property type="term" value="F:oxidoreductase activity, acting on paired donors, with incorporation or reduction of molecular oxygen"/>
    <property type="evidence" value="ECO:0007669"/>
    <property type="project" value="InterPro"/>
</dbReference>
<evidence type="ECO:0000256" key="2">
    <source>
        <dbReference type="ARBA" id="ARBA00022617"/>
    </source>
</evidence>
<dbReference type="PANTHER" id="PTHR46696">
    <property type="entry name" value="P450, PUTATIVE (EUROFUNG)-RELATED"/>
    <property type="match status" value="1"/>
</dbReference>
<evidence type="ECO:0000313" key="10">
    <source>
        <dbReference type="Proteomes" id="UP000301309"/>
    </source>
</evidence>
<dbReference type="Pfam" id="PF00067">
    <property type="entry name" value="p450"/>
    <property type="match status" value="1"/>
</dbReference>
<dbReference type="Gene3D" id="1.10.630.10">
    <property type="entry name" value="Cytochrome P450"/>
    <property type="match status" value="1"/>
</dbReference>
<dbReference type="CDD" id="cd11030">
    <property type="entry name" value="CYP105-like"/>
    <property type="match status" value="1"/>
</dbReference>
<evidence type="ECO:0000256" key="1">
    <source>
        <dbReference type="ARBA" id="ARBA00010617"/>
    </source>
</evidence>
<feature type="region of interest" description="Disordered" evidence="8">
    <location>
        <begin position="1"/>
        <end position="24"/>
    </location>
</feature>
<dbReference type="InterPro" id="IPR036396">
    <property type="entry name" value="Cyt_P450_sf"/>
</dbReference>
<keyword evidence="10" id="KW-1185">Reference proteome</keyword>
<dbReference type="GO" id="GO:0020037">
    <property type="term" value="F:heme binding"/>
    <property type="evidence" value="ECO:0007669"/>
    <property type="project" value="InterPro"/>
</dbReference>
<dbReference type="InterPro" id="IPR017972">
    <property type="entry name" value="Cyt_P450_CS"/>
</dbReference>
<feature type="compositionally biased region" description="Basic residues" evidence="8">
    <location>
        <begin position="417"/>
        <end position="426"/>
    </location>
</feature>
<reference evidence="9 10" key="1">
    <citation type="journal article" date="2020" name="Int. J. Syst. Evol. Microbiol.">
        <title>Reclassification of Streptomyces castelarensis and Streptomyces sporoclivatus as later heterotypic synonyms of Streptomyces antimycoticus.</title>
        <authorList>
            <person name="Komaki H."/>
            <person name="Tamura T."/>
        </authorList>
    </citation>
    <scope>NUCLEOTIDE SEQUENCE [LARGE SCALE GENOMIC DNA]</scope>
    <source>
        <strain evidence="9 10">NBRC 13459</strain>
    </source>
</reference>
<keyword evidence="6 7" id="KW-0503">Monooxygenase</keyword>
<evidence type="ECO:0000313" key="9">
    <source>
        <dbReference type="EMBL" id="GDY50693.1"/>
    </source>
</evidence>
<comment type="caution">
    <text evidence="9">The sequence shown here is derived from an EMBL/GenBank/DDBJ whole genome shotgun (WGS) entry which is preliminary data.</text>
</comment>
<dbReference type="GO" id="GO:0004497">
    <property type="term" value="F:monooxygenase activity"/>
    <property type="evidence" value="ECO:0007669"/>
    <property type="project" value="UniProtKB-KW"/>
</dbReference>
<proteinExistence type="inferred from homology"/>
<keyword evidence="4 7" id="KW-0560">Oxidoreductase</keyword>
<dbReference type="PROSITE" id="PS00086">
    <property type="entry name" value="CYTOCHROME_P450"/>
    <property type="match status" value="1"/>
</dbReference>
<feature type="region of interest" description="Disordered" evidence="8">
    <location>
        <begin position="391"/>
        <end position="433"/>
    </location>
</feature>
<evidence type="ECO:0000256" key="4">
    <source>
        <dbReference type="ARBA" id="ARBA00023002"/>
    </source>
</evidence>
<feature type="compositionally biased region" description="Basic and acidic residues" evidence="8">
    <location>
        <begin position="8"/>
        <end position="24"/>
    </location>
</feature>
<protein>
    <submittedName>
        <fullName evidence="9">Cytochrome P450</fullName>
    </submittedName>
</protein>
<dbReference type="InterPro" id="IPR002397">
    <property type="entry name" value="Cyt_P450_B"/>
</dbReference>
<evidence type="ECO:0000256" key="3">
    <source>
        <dbReference type="ARBA" id="ARBA00022723"/>
    </source>
</evidence>
<keyword evidence="5 7" id="KW-0408">Iron</keyword>
<evidence type="ECO:0000256" key="7">
    <source>
        <dbReference type="RuleBase" id="RU000461"/>
    </source>
</evidence>
<organism evidence="9 10">
    <name type="scientific">Streptomyces violaceusniger</name>
    <dbReference type="NCBI Taxonomy" id="68280"/>
    <lineage>
        <taxon>Bacteria</taxon>
        <taxon>Bacillati</taxon>
        <taxon>Actinomycetota</taxon>
        <taxon>Actinomycetes</taxon>
        <taxon>Kitasatosporales</taxon>
        <taxon>Streptomycetaceae</taxon>
        <taxon>Streptomyces</taxon>
        <taxon>Streptomyces violaceusniger group</taxon>
    </lineage>
</organism>
<dbReference type="SUPFAM" id="SSF48264">
    <property type="entry name" value="Cytochrome P450"/>
    <property type="match status" value="1"/>
</dbReference>
<evidence type="ECO:0000256" key="5">
    <source>
        <dbReference type="ARBA" id="ARBA00023004"/>
    </source>
</evidence>